<evidence type="ECO:0008006" key="11">
    <source>
        <dbReference type="Google" id="ProtNLM"/>
    </source>
</evidence>
<reference evidence="9" key="1">
    <citation type="submission" date="2021-06" db="EMBL/GenBank/DDBJ databases">
        <authorList>
            <consortium name="DOE Joint Genome Institute"/>
            <person name="Mondo S.J."/>
            <person name="Amses K.R."/>
            <person name="Simmons D.R."/>
            <person name="Longcore J.E."/>
            <person name="Seto K."/>
            <person name="Alves G.H."/>
            <person name="Bonds A.E."/>
            <person name="Quandt C.A."/>
            <person name="Davis W.J."/>
            <person name="Chang Y."/>
            <person name="Letcher P.M."/>
            <person name="Powell M.J."/>
            <person name="Kuo A."/>
            <person name="Labutti K."/>
            <person name="Pangilinan J."/>
            <person name="Andreopoulos W."/>
            <person name="Tritt A."/>
            <person name="Riley R."/>
            <person name="Hundley H."/>
            <person name="Johnson J."/>
            <person name="Lipzen A."/>
            <person name="Barry K."/>
            <person name="Berbee M.L."/>
            <person name="Buchler N.E."/>
            <person name="Grigoriev I.V."/>
            <person name="Spatafora J.W."/>
            <person name="Stajich J.E."/>
            <person name="James T.Y."/>
        </authorList>
    </citation>
    <scope>NUCLEOTIDE SEQUENCE</scope>
    <source>
        <strain evidence="9">AG</strain>
    </source>
</reference>
<organism evidence="9 10">
    <name type="scientific">Umbelopsis ramanniana AG</name>
    <dbReference type="NCBI Taxonomy" id="1314678"/>
    <lineage>
        <taxon>Eukaryota</taxon>
        <taxon>Fungi</taxon>
        <taxon>Fungi incertae sedis</taxon>
        <taxon>Mucoromycota</taxon>
        <taxon>Mucoromycotina</taxon>
        <taxon>Umbelopsidomycetes</taxon>
        <taxon>Umbelopsidales</taxon>
        <taxon>Umbelopsidaceae</taxon>
        <taxon>Umbelopsis</taxon>
    </lineage>
</organism>
<keyword evidence="10" id="KW-1185">Reference proteome</keyword>
<evidence type="ECO:0000256" key="3">
    <source>
        <dbReference type="ARBA" id="ARBA00022475"/>
    </source>
</evidence>
<feature type="transmembrane region" description="Helical" evidence="8">
    <location>
        <begin position="37"/>
        <end position="57"/>
    </location>
</feature>
<evidence type="ECO:0000313" key="9">
    <source>
        <dbReference type="EMBL" id="KAI8575294.1"/>
    </source>
</evidence>
<sequence length="334" mass="34266">MDSLKSTSAGVVFGAALTLSRVYIPTVIINQLRLHDFHMLEVFLTASASSALIMLGFEKFGIAKRSVRTNSSLGWFSRYDGNIIGGSLLGVGMGLTGACPGTVLPQLAQGIESARSTALGAVLGGAIYAKFGKSLVFNSRLSKDEVPADQTNHTISSKFNTSPSATLLTFEALVVTSTALSALLLPGKTFAILPTVVGGLLIGAAQVASISLTSSPLGVSNAYQQLGSYLCRVIRFKDVPQPPFPPKSILFALGILIGSAVSGPLLPTLANAGTVPITHVQAIVGGFILIVGARIAGGCTSGHGLSGLAAMSFSSLITTASMFGAGIITQLILK</sequence>
<proteinExistence type="predicted"/>
<evidence type="ECO:0000256" key="2">
    <source>
        <dbReference type="ARBA" id="ARBA00022448"/>
    </source>
</evidence>
<gene>
    <name evidence="9" type="ORF">K450DRAFT_215947</name>
</gene>
<keyword evidence="7 8" id="KW-0472">Membrane</keyword>
<keyword evidence="3" id="KW-1003">Cell membrane</keyword>
<protein>
    <recommendedName>
        <fullName evidence="11">Sulphur transport domain-containing protein</fullName>
    </recommendedName>
</protein>
<comment type="subcellular location">
    <subcellularLocation>
        <location evidence="1">Cell inner membrane</location>
        <topology evidence="1">Multi-pass membrane protein</topology>
    </subcellularLocation>
</comment>
<evidence type="ECO:0000256" key="8">
    <source>
        <dbReference type="SAM" id="Phobius"/>
    </source>
</evidence>
<evidence type="ECO:0000313" key="10">
    <source>
        <dbReference type="Proteomes" id="UP001206595"/>
    </source>
</evidence>
<reference evidence="9" key="2">
    <citation type="journal article" date="2022" name="Proc. Natl. Acad. Sci. U.S.A.">
        <title>Diploid-dominant life cycles characterize the early evolution of Fungi.</title>
        <authorList>
            <person name="Amses K.R."/>
            <person name="Simmons D.R."/>
            <person name="Longcore J.E."/>
            <person name="Mondo S.J."/>
            <person name="Seto K."/>
            <person name="Jeronimo G.H."/>
            <person name="Bonds A.E."/>
            <person name="Quandt C.A."/>
            <person name="Davis W.J."/>
            <person name="Chang Y."/>
            <person name="Federici B.A."/>
            <person name="Kuo A."/>
            <person name="LaButti K."/>
            <person name="Pangilinan J."/>
            <person name="Andreopoulos W."/>
            <person name="Tritt A."/>
            <person name="Riley R."/>
            <person name="Hundley H."/>
            <person name="Johnson J."/>
            <person name="Lipzen A."/>
            <person name="Barry K."/>
            <person name="Lang B.F."/>
            <person name="Cuomo C.A."/>
            <person name="Buchler N.E."/>
            <person name="Grigoriev I.V."/>
            <person name="Spatafora J.W."/>
            <person name="Stajich J.E."/>
            <person name="James T.Y."/>
        </authorList>
    </citation>
    <scope>NUCLEOTIDE SEQUENCE</scope>
    <source>
        <strain evidence="9">AG</strain>
    </source>
</reference>
<dbReference type="EMBL" id="MU620988">
    <property type="protein sequence ID" value="KAI8575294.1"/>
    <property type="molecule type" value="Genomic_DNA"/>
</dbReference>
<dbReference type="GeneID" id="75910197"/>
<keyword evidence="4" id="KW-0997">Cell inner membrane</keyword>
<dbReference type="GO" id="GO:0005886">
    <property type="term" value="C:plasma membrane"/>
    <property type="evidence" value="ECO:0007669"/>
    <property type="project" value="UniProtKB-SubCell"/>
</dbReference>
<feature type="transmembrane region" description="Helical" evidence="8">
    <location>
        <begin position="308"/>
        <end position="333"/>
    </location>
</feature>
<feature type="transmembrane region" description="Helical" evidence="8">
    <location>
        <begin position="191"/>
        <end position="212"/>
    </location>
</feature>
<feature type="transmembrane region" description="Helical" evidence="8">
    <location>
        <begin position="276"/>
        <end position="296"/>
    </location>
</feature>
<dbReference type="Pfam" id="PF04143">
    <property type="entry name" value="Sulf_transp"/>
    <property type="match status" value="1"/>
</dbReference>
<comment type="caution">
    <text evidence="9">The sequence shown here is derived from an EMBL/GenBank/DDBJ whole genome shotgun (WGS) entry which is preliminary data.</text>
</comment>
<keyword evidence="5 8" id="KW-0812">Transmembrane</keyword>
<dbReference type="AlphaFoldDB" id="A0AAD5H9Z1"/>
<dbReference type="PANTHER" id="PTHR30574">
    <property type="entry name" value="INNER MEMBRANE PROTEIN YEDE"/>
    <property type="match status" value="1"/>
</dbReference>
<dbReference type="RefSeq" id="XP_051440298.1">
    <property type="nucleotide sequence ID" value="XM_051584847.1"/>
</dbReference>
<accession>A0AAD5H9Z1</accession>
<evidence type="ECO:0000256" key="4">
    <source>
        <dbReference type="ARBA" id="ARBA00022519"/>
    </source>
</evidence>
<dbReference type="InterPro" id="IPR007272">
    <property type="entry name" value="Sulf_transp_TsuA/YedE"/>
</dbReference>
<evidence type="ECO:0000256" key="6">
    <source>
        <dbReference type="ARBA" id="ARBA00022989"/>
    </source>
</evidence>
<feature type="transmembrane region" description="Helical" evidence="8">
    <location>
        <begin position="249"/>
        <end position="270"/>
    </location>
</feature>
<evidence type="ECO:0000256" key="5">
    <source>
        <dbReference type="ARBA" id="ARBA00022692"/>
    </source>
</evidence>
<feature type="transmembrane region" description="Helical" evidence="8">
    <location>
        <begin position="165"/>
        <end position="185"/>
    </location>
</feature>
<evidence type="ECO:0000256" key="1">
    <source>
        <dbReference type="ARBA" id="ARBA00004429"/>
    </source>
</evidence>
<dbReference type="Proteomes" id="UP001206595">
    <property type="component" value="Unassembled WGS sequence"/>
</dbReference>
<evidence type="ECO:0000256" key="7">
    <source>
        <dbReference type="ARBA" id="ARBA00023136"/>
    </source>
</evidence>
<keyword evidence="2" id="KW-0813">Transport</keyword>
<dbReference type="PANTHER" id="PTHR30574:SF1">
    <property type="entry name" value="SULPHUR TRANSPORT DOMAIN-CONTAINING PROTEIN"/>
    <property type="match status" value="1"/>
</dbReference>
<keyword evidence="6 8" id="KW-1133">Transmembrane helix</keyword>
<name>A0AAD5H9Z1_UMBRA</name>